<sequence>MILAHYSDVDPKIKHDYSQMQWEALFYVQAQDVARLLREGLYMSEQNVIPETGCITRMRDLTISRSTAESMHAGMS</sequence>
<protein>
    <submittedName>
        <fullName evidence="1">Uncharacterized protein</fullName>
    </submittedName>
</protein>
<dbReference type="RefSeq" id="XP_049131971.1">
    <property type="nucleotide sequence ID" value="XM_049276014.1"/>
</dbReference>
<accession>A0AA37UK79</accession>
<keyword evidence="2" id="KW-1185">Reference proteome</keyword>
<dbReference type="EMBL" id="BQXU01000030">
    <property type="protein sequence ID" value="GKT49621.1"/>
    <property type="molecule type" value="Genomic_DNA"/>
</dbReference>
<reference evidence="1 2" key="1">
    <citation type="submission" date="2022-03" db="EMBL/GenBank/DDBJ databases">
        <title>Genome data of Colletotrichum spp.</title>
        <authorList>
            <person name="Utami Y.D."/>
            <person name="Hiruma K."/>
        </authorList>
    </citation>
    <scope>NUCLEOTIDE SEQUENCE [LARGE SCALE GENOMIC DNA]</scope>
    <source>
        <strain evidence="1 2">MAFF 239500</strain>
    </source>
</reference>
<evidence type="ECO:0000313" key="1">
    <source>
        <dbReference type="EMBL" id="GKT49621.1"/>
    </source>
</evidence>
<dbReference type="AlphaFoldDB" id="A0AA37UK79"/>
<gene>
    <name evidence="1" type="ORF">ColSpa_09802</name>
</gene>
<name>A0AA37UK79_9PEZI</name>
<organism evidence="1 2">
    <name type="scientific">Colletotrichum spaethianum</name>
    <dbReference type="NCBI Taxonomy" id="700344"/>
    <lineage>
        <taxon>Eukaryota</taxon>
        <taxon>Fungi</taxon>
        <taxon>Dikarya</taxon>
        <taxon>Ascomycota</taxon>
        <taxon>Pezizomycotina</taxon>
        <taxon>Sordariomycetes</taxon>
        <taxon>Hypocreomycetidae</taxon>
        <taxon>Glomerellales</taxon>
        <taxon>Glomerellaceae</taxon>
        <taxon>Colletotrichum</taxon>
        <taxon>Colletotrichum spaethianum species complex</taxon>
    </lineage>
</organism>
<comment type="caution">
    <text evidence="1">The sequence shown here is derived from an EMBL/GenBank/DDBJ whole genome shotgun (WGS) entry which is preliminary data.</text>
</comment>
<dbReference type="Proteomes" id="UP001055115">
    <property type="component" value="Unassembled WGS sequence"/>
</dbReference>
<proteinExistence type="predicted"/>
<dbReference type="GeneID" id="73330604"/>
<evidence type="ECO:0000313" key="2">
    <source>
        <dbReference type="Proteomes" id="UP001055115"/>
    </source>
</evidence>